<evidence type="ECO:0008006" key="3">
    <source>
        <dbReference type="Google" id="ProtNLM"/>
    </source>
</evidence>
<dbReference type="Proteomes" id="UP001243286">
    <property type="component" value="Unassembled WGS sequence"/>
</dbReference>
<dbReference type="EMBL" id="JASBQV010000014">
    <property type="protein sequence ID" value="MDI3235356.1"/>
    <property type="molecule type" value="Genomic_DNA"/>
</dbReference>
<dbReference type="RefSeq" id="WP_282356515.1">
    <property type="nucleotide sequence ID" value="NZ_JASBQV010000014.1"/>
</dbReference>
<protein>
    <recommendedName>
        <fullName evidence="3">DUF86 domain-containing protein</fullName>
    </recommendedName>
</protein>
<organism evidence="1 2">
    <name type="scientific">Exiguobacterium antarcticum</name>
    <dbReference type="NCBI Taxonomy" id="132920"/>
    <lineage>
        <taxon>Bacteria</taxon>
        <taxon>Bacillati</taxon>
        <taxon>Bacillota</taxon>
        <taxon>Bacilli</taxon>
        <taxon>Bacillales</taxon>
        <taxon>Bacillales Family XII. Incertae Sedis</taxon>
        <taxon>Exiguobacterium</taxon>
    </lineage>
</organism>
<name>A0ABT6R338_9BACL</name>
<evidence type="ECO:0000313" key="2">
    <source>
        <dbReference type="Proteomes" id="UP001243286"/>
    </source>
</evidence>
<proteinExistence type="predicted"/>
<sequence length="59" mass="6996">MTKIERTYARVVQAARLLNENYRQQYGKSIQLQEIATALLCTEELILESMEYFERPQLT</sequence>
<evidence type="ECO:0000313" key="1">
    <source>
        <dbReference type="EMBL" id="MDI3235356.1"/>
    </source>
</evidence>
<keyword evidence="2" id="KW-1185">Reference proteome</keyword>
<comment type="caution">
    <text evidence="1">The sequence shown here is derived from an EMBL/GenBank/DDBJ whole genome shotgun (WGS) entry which is preliminary data.</text>
</comment>
<accession>A0ABT6R338</accession>
<gene>
    <name evidence="1" type="ORF">QK289_10080</name>
</gene>
<reference evidence="1 2" key="1">
    <citation type="submission" date="2023-04" db="EMBL/GenBank/DDBJ databases">
        <title>Antarctic isolates genomes.</title>
        <authorList>
            <person name="Dimov S.G."/>
        </authorList>
    </citation>
    <scope>NUCLEOTIDE SEQUENCE [LARGE SCALE GENOMIC DNA]</scope>
    <source>
        <strain evidence="1 2">AL19</strain>
    </source>
</reference>